<evidence type="ECO:0000256" key="2">
    <source>
        <dbReference type="PIRSR" id="PIRSR605511-1"/>
    </source>
</evidence>
<dbReference type="PANTHER" id="PTHR10907:SF47">
    <property type="entry name" value="REGUCALCIN"/>
    <property type="match status" value="1"/>
</dbReference>
<dbReference type="RefSeq" id="WP_227310796.1">
    <property type="nucleotide sequence ID" value="NZ_JAESVA010000023.1"/>
</dbReference>
<accession>A0A964E719</accession>
<gene>
    <name evidence="5" type="ORF">ACELLULO517_27785</name>
</gene>
<feature type="binding site" evidence="3">
    <location>
        <position position="202"/>
    </location>
    <ligand>
        <name>a divalent metal cation</name>
        <dbReference type="ChEBI" id="CHEBI:60240"/>
    </ligand>
</feature>
<dbReference type="Pfam" id="PF08450">
    <property type="entry name" value="SGL"/>
    <property type="match status" value="1"/>
</dbReference>
<dbReference type="Gene3D" id="2.120.10.30">
    <property type="entry name" value="TolB, C-terminal domain"/>
    <property type="match status" value="1"/>
</dbReference>
<evidence type="ECO:0000256" key="3">
    <source>
        <dbReference type="PIRSR" id="PIRSR605511-2"/>
    </source>
</evidence>
<proteinExistence type="inferred from homology"/>
<sequence length="295" mass="32415">MDIELVLDAQATIGESPTWVQDDNVLFWIDVKAPALHRFDPANAATKTWTLPSDIGGFALSSDRSKALVALRTGIFVLSLGDDSLQRIADAPFDGRLHRFNEGACDSLGRFWVGTMFDPLPPSSQTPIPGGLYNFTSSDGLHTVSDEGELHNGMAWSTDGTTFYLAHSNRGVVYQFPYKIDDGSFGRRNRFVEIPKELGLPDGAAVDIEGGYWCAVHGGSRLRRYRSNGLLDQEFMLPISQPTMCAFGGRDLDQLYITSSTDSLSPARRQAEPFAGGLFRVKVPVPGCVRHCYFN</sequence>
<keyword evidence="3" id="KW-0862">Zinc</keyword>
<reference evidence="5 6" key="1">
    <citation type="journal article" date="2021" name="Microorganisms">
        <title>Acidisoma silvae sp. nov. and Acidisomacellulosilytica sp. nov., Two Acidophilic Bacteria Isolated from Decaying Wood, Hydrolyzing Cellulose and Producing Poly-3-hydroxybutyrate.</title>
        <authorList>
            <person name="Mieszkin S."/>
            <person name="Pouder E."/>
            <person name="Uroz S."/>
            <person name="Simon-Colin C."/>
            <person name="Alain K."/>
        </authorList>
    </citation>
    <scope>NUCLEOTIDE SEQUENCE [LARGE SCALE GENOMIC DNA]</scope>
    <source>
        <strain evidence="5 6">HW T5.17</strain>
    </source>
</reference>
<dbReference type="EMBL" id="JAESVA010000023">
    <property type="protein sequence ID" value="MCB8884057.1"/>
    <property type="molecule type" value="Genomic_DNA"/>
</dbReference>
<organism evidence="5 6">
    <name type="scientific">Acidisoma cellulosilyticum</name>
    <dbReference type="NCBI Taxonomy" id="2802395"/>
    <lineage>
        <taxon>Bacteria</taxon>
        <taxon>Pseudomonadati</taxon>
        <taxon>Pseudomonadota</taxon>
        <taxon>Alphaproteobacteria</taxon>
        <taxon>Acetobacterales</taxon>
        <taxon>Acidocellaceae</taxon>
        <taxon>Acidisoma</taxon>
    </lineage>
</organism>
<dbReference type="GO" id="GO:0005509">
    <property type="term" value="F:calcium ion binding"/>
    <property type="evidence" value="ECO:0007669"/>
    <property type="project" value="TreeGrafter"/>
</dbReference>
<dbReference type="PRINTS" id="PR01790">
    <property type="entry name" value="SMP30FAMILY"/>
</dbReference>
<feature type="binding site" evidence="3">
    <location>
        <position position="99"/>
    </location>
    <ligand>
        <name>substrate</name>
    </ligand>
</feature>
<dbReference type="GO" id="GO:0004341">
    <property type="term" value="F:gluconolactonase activity"/>
    <property type="evidence" value="ECO:0007669"/>
    <property type="project" value="TreeGrafter"/>
</dbReference>
<name>A0A964E719_9PROT</name>
<dbReference type="Proteomes" id="UP000721844">
    <property type="component" value="Unassembled WGS sequence"/>
</dbReference>
<dbReference type="InterPro" id="IPR011042">
    <property type="entry name" value="6-blade_b-propeller_TolB-like"/>
</dbReference>
<dbReference type="PANTHER" id="PTHR10907">
    <property type="entry name" value="REGUCALCIN"/>
    <property type="match status" value="1"/>
</dbReference>
<protein>
    <submittedName>
        <fullName evidence="5">SMP-30/gluconolactonase/LRE family protein</fullName>
    </submittedName>
</protein>
<dbReference type="GO" id="GO:0019853">
    <property type="term" value="P:L-ascorbic acid biosynthetic process"/>
    <property type="evidence" value="ECO:0007669"/>
    <property type="project" value="TreeGrafter"/>
</dbReference>
<evidence type="ECO:0000313" key="5">
    <source>
        <dbReference type="EMBL" id="MCB8884057.1"/>
    </source>
</evidence>
<dbReference type="AlphaFoldDB" id="A0A964E719"/>
<feature type="binding site" evidence="3">
    <location>
        <position position="15"/>
    </location>
    <ligand>
        <name>a divalent metal cation</name>
        <dbReference type="ChEBI" id="CHEBI:60240"/>
    </ligand>
</feature>
<feature type="binding site" evidence="3">
    <location>
        <position position="101"/>
    </location>
    <ligand>
        <name>substrate</name>
    </ligand>
</feature>
<comment type="similarity">
    <text evidence="1">Belongs to the SMP-30/CGR1 family.</text>
</comment>
<feature type="domain" description="SMP-30/Gluconolactonase/LRE-like region" evidence="4">
    <location>
        <begin position="13"/>
        <end position="260"/>
    </location>
</feature>
<comment type="cofactor">
    <cofactor evidence="3">
        <name>Zn(2+)</name>
        <dbReference type="ChEBI" id="CHEBI:29105"/>
    </cofactor>
    <text evidence="3">Binds 1 divalent metal cation per subunit.</text>
</comment>
<dbReference type="InterPro" id="IPR005511">
    <property type="entry name" value="SMP-30"/>
</dbReference>
<feature type="binding site" evidence="3">
    <location>
        <position position="152"/>
    </location>
    <ligand>
        <name>a divalent metal cation</name>
        <dbReference type="ChEBI" id="CHEBI:60240"/>
    </ligand>
</feature>
<keyword evidence="6" id="KW-1185">Reference proteome</keyword>
<dbReference type="SUPFAM" id="SSF63829">
    <property type="entry name" value="Calcium-dependent phosphotriesterase"/>
    <property type="match status" value="1"/>
</dbReference>
<evidence type="ECO:0000313" key="6">
    <source>
        <dbReference type="Proteomes" id="UP000721844"/>
    </source>
</evidence>
<evidence type="ECO:0000259" key="4">
    <source>
        <dbReference type="Pfam" id="PF08450"/>
    </source>
</evidence>
<dbReference type="InterPro" id="IPR013658">
    <property type="entry name" value="SGL"/>
</dbReference>
<evidence type="ECO:0000256" key="1">
    <source>
        <dbReference type="ARBA" id="ARBA00008853"/>
    </source>
</evidence>
<comment type="caution">
    <text evidence="5">The sequence shown here is derived from an EMBL/GenBank/DDBJ whole genome shotgun (WGS) entry which is preliminary data.</text>
</comment>
<keyword evidence="3" id="KW-0479">Metal-binding</keyword>
<feature type="active site" description="Proton donor/acceptor" evidence="2">
    <location>
        <position position="202"/>
    </location>
</feature>